<dbReference type="Proteomes" id="UP000759246">
    <property type="component" value="Unassembled WGS sequence"/>
</dbReference>
<gene>
    <name evidence="1" type="ORF">HXK09_03420</name>
</gene>
<evidence type="ECO:0000313" key="2">
    <source>
        <dbReference type="Proteomes" id="UP000759246"/>
    </source>
</evidence>
<reference evidence="1" key="1">
    <citation type="submission" date="2020-04" db="EMBL/GenBank/DDBJ databases">
        <title>Deep metagenomics examines the oral microbiome during advanced dental caries in children, revealing novel taxa and co-occurrences with host molecules.</title>
        <authorList>
            <person name="Baker J.L."/>
            <person name="Morton J.T."/>
            <person name="Dinis M."/>
            <person name="Alvarez R."/>
            <person name="Tran N.C."/>
            <person name="Knight R."/>
            <person name="Edlund A."/>
        </authorList>
    </citation>
    <scope>NUCLEOTIDE SEQUENCE</scope>
    <source>
        <strain evidence="1">JCVI_30_bin.13</strain>
    </source>
</reference>
<sequence length="228" mass="25006">MSTLLFTIPLMGACSSNHEGQKMTHCDGEIIALEPAIRYQLIEGFSPLRITGTNADIIDGIPQAVITVSWSAGINVPEGLYQQLKLGESTTLEKVGTFTLIEVTPPANGARWPTPVVCFEQDPQLMDTPVMTASFACDPAEMARLKTRHDALRATVDEITLPSGGINWGFLVITSGYHKLESDGKRRRDTMHKWCDQMSGAIQQTSHDAQAADSHWASVIDKDRRTPL</sequence>
<organism evidence="1 2">
    <name type="scientific">Actinomyces bouchesdurhonensis</name>
    <dbReference type="NCBI Taxonomy" id="1852361"/>
    <lineage>
        <taxon>Bacteria</taxon>
        <taxon>Bacillati</taxon>
        <taxon>Actinomycetota</taxon>
        <taxon>Actinomycetes</taxon>
        <taxon>Actinomycetales</taxon>
        <taxon>Actinomycetaceae</taxon>
        <taxon>Actinomyces</taxon>
    </lineage>
</organism>
<comment type="caution">
    <text evidence="1">The sequence shown here is derived from an EMBL/GenBank/DDBJ whole genome shotgun (WGS) entry which is preliminary data.</text>
</comment>
<name>A0A929RPX6_9ACTO</name>
<protein>
    <submittedName>
        <fullName evidence="1">Uncharacterized protein</fullName>
    </submittedName>
</protein>
<accession>A0A929RPX6</accession>
<proteinExistence type="predicted"/>
<dbReference type="EMBL" id="JABZGF010000065">
    <property type="protein sequence ID" value="MBF0966211.1"/>
    <property type="molecule type" value="Genomic_DNA"/>
</dbReference>
<evidence type="ECO:0000313" key="1">
    <source>
        <dbReference type="EMBL" id="MBF0966211.1"/>
    </source>
</evidence>
<dbReference type="AlphaFoldDB" id="A0A929RPX6"/>